<keyword evidence="4" id="KW-0456">Lyase</keyword>
<dbReference type="OrthoDB" id="9800108at2"/>
<comment type="catalytic activity">
    <reaction evidence="1">
        <text>(4aS,6R)-4a-hydroxy-L-erythro-5,6,7,8-tetrahydrobiopterin = (6R)-L-erythro-6,7-dihydrobiopterin + H2O</text>
        <dbReference type="Rhea" id="RHEA:11920"/>
        <dbReference type="ChEBI" id="CHEBI:15377"/>
        <dbReference type="ChEBI" id="CHEBI:15642"/>
        <dbReference type="ChEBI" id="CHEBI:43120"/>
        <dbReference type="EC" id="4.2.1.96"/>
    </reaction>
</comment>
<evidence type="ECO:0000256" key="4">
    <source>
        <dbReference type="ARBA" id="ARBA00023239"/>
    </source>
</evidence>
<evidence type="ECO:0000256" key="2">
    <source>
        <dbReference type="ARBA" id="ARBA00006472"/>
    </source>
</evidence>
<dbReference type="Proteomes" id="UP000276417">
    <property type="component" value="Chromosome 1"/>
</dbReference>
<dbReference type="PANTHER" id="PTHR12599">
    <property type="entry name" value="PTERIN-4-ALPHA-CARBINOLAMINE DEHYDRATASE"/>
    <property type="match status" value="1"/>
</dbReference>
<evidence type="ECO:0000256" key="1">
    <source>
        <dbReference type="ARBA" id="ARBA00001554"/>
    </source>
</evidence>
<evidence type="ECO:0000313" key="7">
    <source>
        <dbReference type="Proteomes" id="UP000276417"/>
    </source>
</evidence>
<organism evidence="6 7">
    <name type="scientific">Deinococcus psychrotolerans</name>
    <dbReference type="NCBI Taxonomy" id="2489213"/>
    <lineage>
        <taxon>Bacteria</taxon>
        <taxon>Thermotogati</taxon>
        <taxon>Deinococcota</taxon>
        <taxon>Deinococci</taxon>
        <taxon>Deinococcales</taxon>
        <taxon>Deinococcaceae</taxon>
        <taxon>Deinococcus</taxon>
    </lineage>
</organism>
<accession>A0A3G8Y9A7</accession>
<keyword evidence="7" id="KW-1185">Reference proteome</keyword>
<dbReference type="Gene3D" id="3.30.1360.20">
    <property type="entry name" value="Transcriptional coactivator/pterin dehydratase"/>
    <property type="match status" value="1"/>
</dbReference>
<proteinExistence type="inferred from homology"/>
<dbReference type="GO" id="GO:0008124">
    <property type="term" value="F:4-alpha-hydroxytetrahydrobiopterin dehydratase activity"/>
    <property type="evidence" value="ECO:0007669"/>
    <property type="project" value="UniProtKB-EC"/>
</dbReference>
<evidence type="ECO:0000256" key="3">
    <source>
        <dbReference type="ARBA" id="ARBA00013252"/>
    </source>
</evidence>
<dbReference type="InterPro" id="IPR036428">
    <property type="entry name" value="PCD_sf"/>
</dbReference>
<gene>
    <name evidence="6" type="ORF">EHF33_00860</name>
</gene>
<dbReference type="EC" id="4.2.1.96" evidence="3"/>
<dbReference type="KEGG" id="dph:EHF33_00860"/>
<comment type="similarity">
    <text evidence="2">Belongs to the pterin-4-alpha-carbinolamine dehydratase family.</text>
</comment>
<dbReference type="PANTHER" id="PTHR12599:SF0">
    <property type="entry name" value="PTERIN-4-ALPHA-CARBINOLAMINE DEHYDRATASE"/>
    <property type="match status" value="1"/>
</dbReference>
<dbReference type="GO" id="GO:0006729">
    <property type="term" value="P:tetrahydrobiopterin biosynthetic process"/>
    <property type="evidence" value="ECO:0007669"/>
    <property type="project" value="InterPro"/>
</dbReference>
<dbReference type="Pfam" id="PF01329">
    <property type="entry name" value="Pterin_4a"/>
    <property type="match status" value="1"/>
</dbReference>
<sequence>MTSDAPKPEQGRPERLSEGDVLDHKPEGWWGDHGLIYRLFEFETYQAGMDFAVRVAELAEAQNHHPVITVMFKKVKITYSTHETGSFISGVTQLDLDGAEAVNSLFAVEGASTPYLKAPPPGAADQG</sequence>
<evidence type="ECO:0000256" key="5">
    <source>
        <dbReference type="SAM" id="MobiDB-lite"/>
    </source>
</evidence>
<reference evidence="6 7" key="1">
    <citation type="submission" date="2018-11" db="EMBL/GenBank/DDBJ databases">
        <title>Deinococcus shelandsis sp. nov., isolated from South Shetland Islands soil of Antarctica.</title>
        <authorList>
            <person name="Tian J."/>
        </authorList>
    </citation>
    <scope>NUCLEOTIDE SEQUENCE [LARGE SCALE GENOMIC DNA]</scope>
    <source>
        <strain evidence="6 7">S14-83T</strain>
    </source>
</reference>
<dbReference type="InterPro" id="IPR001533">
    <property type="entry name" value="Pterin_deHydtase"/>
</dbReference>
<dbReference type="RefSeq" id="WP_124867197.1">
    <property type="nucleotide sequence ID" value="NZ_CP034183.1"/>
</dbReference>
<dbReference type="CDD" id="cd00488">
    <property type="entry name" value="PCD_DCoH"/>
    <property type="match status" value="1"/>
</dbReference>
<name>A0A3G8Y9A7_9DEIO</name>
<dbReference type="AlphaFoldDB" id="A0A3G8Y9A7"/>
<dbReference type="EMBL" id="CP034183">
    <property type="protein sequence ID" value="AZI41483.1"/>
    <property type="molecule type" value="Genomic_DNA"/>
</dbReference>
<evidence type="ECO:0000313" key="6">
    <source>
        <dbReference type="EMBL" id="AZI41483.1"/>
    </source>
</evidence>
<dbReference type="SUPFAM" id="SSF55248">
    <property type="entry name" value="PCD-like"/>
    <property type="match status" value="1"/>
</dbReference>
<protein>
    <recommendedName>
        <fullName evidence="3">4a-hydroxytetrahydrobiopterin dehydratase</fullName>
        <ecNumber evidence="3">4.2.1.96</ecNumber>
    </recommendedName>
</protein>
<feature type="region of interest" description="Disordered" evidence="5">
    <location>
        <begin position="1"/>
        <end position="23"/>
    </location>
</feature>